<dbReference type="EMBL" id="LNXY01000003">
    <property type="protein sequence ID" value="KTC93175.1"/>
    <property type="molecule type" value="Genomic_DNA"/>
</dbReference>
<dbReference type="SMART" id="SM00382">
    <property type="entry name" value="AAA"/>
    <property type="match status" value="1"/>
</dbReference>
<evidence type="ECO:0000256" key="2">
    <source>
        <dbReference type="ARBA" id="ARBA00022692"/>
    </source>
</evidence>
<dbReference type="Proteomes" id="UP000054736">
    <property type="component" value="Unassembled WGS sequence"/>
</dbReference>
<keyword evidence="6 7" id="KW-0472">Membrane</keyword>
<protein>
    <submittedName>
        <fullName evidence="10">ABC transporter ATP-binding protein</fullName>
    </submittedName>
</protein>
<dbReference type="PANTHER" id="PTHR43394">
    <property type="entry name" value="ATP-DEPENDENT PERMEASE MDL1, MITOCHONDRIAL"/>
    <property type="match status" value="1"/>
</dbReference>
<dbReference type="PROSITE" id="PS50893">
    <property type="entry name" value="ABC_TRANSPORTER_2"/>
    <property type="match status" value="1"/>
</dbReference>
<feature type="domain" description="ABC transporter" evidence="8">
    <location>
        <begin position="341"/>
        <end position="567"/>
    </location>
</feature>
<dbReference type="PROSITE" id="PS00211">
    <property type="entry name" value="ABC_TRANSPORTER_1"/>
    <property type="match status" value="1"/>
</dbReference>
<accession>A0A0W0TC44</accession>
<dbReference type="Gene3D" id="3.40.50.300">
    <property type="entry name" value="P-loop containing nucleotide triphosphate hydrolases"/>
    <property type="match status" value="1"/>
</dbReference>
<dbReference type="AlphaFoldDB" id="A0A0W0TC44"/>
<dbReference type="Pfam" id="PF00664">
    <property type="entry name" value="ABC_membrane"/>
    <property type="match status" value="1"/>
</dbReference>
<evidence type="ECO:0000259" key="8">
    <source>
        <dbReference type="PROSITE" id="PS50893"/>
    </source>
</evidence>
<name>A0A0W0TC44_9GAMM</name>
<dbReference type="InterPro" id="IPR027417">
    <property type="entry name" value="P-loop_NTPase"/>
</dbReference>
<gene>
    <name evidence="10" type="ORF">Ldro_0546</name>
</gene>
<dbReference type="STRING" id="1212489.Ldro_0546"/>
<dbReference type="Gene3D" id="1.20.1560.10">
    <property type="entry name" value="ABC transporter type 1, transmembrane domain"/>
    <property type="match status" value="1"/>
</dbReference>
<dbReference type="PATRIC" id="fig|1212489.4.peg.567"/>
<dbReference type="GO" id="GO:0005524">
    <property type="term" value="F:ATP binding"/>
    <property type="evidence" value="ECO:0007669"/>
    <property type="project" value="UniProtKB-KW"/>
</dbReference>
<dbReference type="Pfam" id="PF00005">
    <property type="entry name" value="ABC_tran"/>
    <property type="match status" value="1"/>
</dbReference>
<dbReference type="SUPFAM" id="SSF90123">
    <property type="entry name" value="ABC transporter transmembrane region"/>
    <property type="match status" value="1"/>
</dbReference>
<dbReference type="PROSITE" id="PS50929">
    <property type="entry name" value="ABC_TM1F"/>
    <property type="match status" value="1"/>
</dbReference>
<dbReference type="InterPro" id="IPR036640">
    <property type="entry name" value="ABC1_TM_sf"/>
</dbReference>
<feature type="transmembrane region" description="Helical" evidence="7">
    <location>
        <begin position="279"/>
        <end position="295"/>
    </location>
</feature>
<dbReference type="InterPro" id="IPR003439">
    <property type="entry name" value="ABC_transporter-like_ATP-bd"/>
</dbReference>
<dbReference type="PANTHER" id="PTHR43394:SF1">
    <property type="entry name" value="ATP-BINDING CASSETTE SUB-FAMILY B MEMBER 10, MITOCHONDRIAL"/>
    <property type="match status" value="1"/>
</dbReference>
<dbReference type="GO" id="GO:0016887">
    <property type="term" value="F:ATP hydrolysis activity"/>
    <property type="evidence" value="ECO:0007669"/>
    <property type="project" value="InterPro"/>
</dbReference>
<evidence type="ECO:0000256" key="5">
    <source>
        <dbReference type="ARBA" id="ARBA00022989"/>
    </source>
</evidence>
<organism evidence="10 11">
    <name type="scientific">Legionella drozanskii LLAP-1</name>
    <dbReference type="NCBI Taxonomy" id="1212489"/>
    <lineage>
        <taxon>Bacteria</taxon>
        <taxon>Pseudomonadati</taxon>
        <taxon>Pseudomonadota</taxon>
        <taxon>Gammaproteobacteria</taxon>
        <taxon>Legionellales</taxon>
        <taxon>Legionellaceae</taxon>
        <taxon>Legionella</taxon>
    </lineage>
</organism>
<feature type="transmembrane region" description="Helical" evidence="7">
    <location>
        <begin position="136"/>
        <end position="158"/>
    </location>
</feature>
<keyword evidence="11" id="KW-1185">Reference proteome</keyword>
<dbReference type="GO" id="GO:0005886">
    <property type="term" value="C:plasma membrane"/>
    <property type="evidence" value="ECO:0007669"/>
    <property type="project" value="UniProtKB-SubCell"/>
</dbReference>
<keyword evidence="3" id="KW-0547">Nucleotide-binding</keyword>
<keyword evidence="2 7" id="KW-0812">Transmembrane</keyword>
<evidence type="ECO:0000313" key="11">
    <source>
        <dbReference type="Proteomes" id="UP000054736"/>
    </source>
</evidence>
<sequence>MTILTLSQIYLSLVKKQKIGFFLLIATSLFGALQQCIMPWGIRYIVNTMSTAKYNHISISRTIGFFLIVFVISEMIIRSQGVFIAIVMPKFKANIKSYFINNMLMMNYGYFLENMPGVLTQKVNDIVSSSERIAQIIIYNFFTIIMSLLLIIGFMYYIQPFYSFLIMTWFTFHVLTTWLRLKKSLPLVQVHNKVHSSICGNLSELISRITSVKTYLGKDYELKRIDKELHKEKLSLKGAQLFFEKAKVIQSIFSLFFIIILIVHQIYGFNNGKYSIGDFIFVVFVSFNLITYVWFSSFQLTIFSREIATIKDAYAVLTKGDADLYDLKNSNMLGIPNNPDIKIKNLSFMFSSGNKVINDLSLEISFNDKILLYGKSGTGKSTLAKILVGLYSGFSGEITVGNKPLSDFSRNELNRLVILVEQQTILFNRTIRENICYSNVNYNLEELEHALNISCCNEFITKLEHGLDTKLGEKGISLSGGQIQRIAIARAVLFNPKILILDESTSGLENELEKQVISNLVALKNMTLIIISHSVDLLSIIPKKFNMLINTEQVSINYGNKGVIECLS</sequence>
<feature type="transmembrane region" description="Helical" evidence="7">
    <location>
        <begin position="21"/>
        <end position="42"/>
    </location>
</feature>
<dbReference type="InterPro" id="IPR039421">
    <property type="entry name" value="Type_1_exporter"/>
</dbReference>
<evidence type="ECO:0000256" key="1">
    <source>
        <dbReference type="ARBA" id="ARBA00004651"/>
    </source>
</evidence>
<evidence type="ECO:0000313" key="10">
    <source>
        <dbReference type="EMBL" id="KTC93175.1"/>
    </source>
</evidence>
<dbReference type="InterPro" id="IPR011527">
    <property type="entry name" value="ABC1_TM_dom"/>
</dbReference>
<feature type="transmembrane region" description="Helical" evidence="7">
    <location>
        <begin position="164"/>
        <end position="181"/>
    </location>
</feature>
<reference evidence="10 11" key="1">
    <citation type="submission" date="2015-11" db="EMBL/GenBank/DDBJ databases">
        <title>Genomic analysis of 38 Legionella species identifies large and diverse effector repertoires.</title>
        <authorList>
            <person name="Burstein D."/>
            <person name="Amaro F."/>
            <person name="Zusman T."/>
            <person name="Lifshitz Z."/>
            <person name="Cohen O."/>
            <person name="Gilbert J.A."/>
            <person name="Pupko T."/>
            <person name="Shuman H.A."/>
            <person name="Segal G."/>
        </authorList>
    </citation>
    <scope>NUCLEOTIDE SEQUENCE [LARGE SCALE GENOMIC DNA]</scope>
    <source>
        <strain evidence="10 11">ATCC 700990</strain>
    </source>
</reference>
<proteinExistence type="predicted"/>
<keyword evidence="5 7" id="KW-1133">Transmembrane helix</keyword>
<evidence type="ECO:0000256" key="7">
    <source>
        <dbReference type="SAM" id="Phobius"/>
    </source>
</evidence>
<dbReference type="SUPFAM" id="SSF52540">
    <property type="entry name" value="P-loop containing nucleoside triphosphate hydrolases"/>
    <property type="match status" value="1"/>
</dbReference>
<evidence type="ECO:0000256" key="4">
    <source>
        <dbReference type="ARBA" id="ARBA00022840"/>
    </source>
</evidence>
<evidence type="ECO:0000256" key="3">
    <source>
        <dbReference type="ARBA" id="ARBA00022741"/>
    </source>
</evidence>
<dbReference type="InterPro" id="IPR003593">
    <property type="entry name" value="AAA+_ATPase"/>
</dbReference>
<feature type="transmembrane region" description="Helical" evidence="7">
    <location>
        <begin position="62"/>
        <end position="87"/>
    </location>
</feature>
<evidence type="ECO:0000256" key="6">
    <source>
        <dbReference type="ARBA" id="ARBA00023136"/>
    </source>
</evidence>
<dbReference type="OrthoDB" id="311344at2"/>
<feature type="transmembrane region" description="Helical" evidence="7">
    <location>
        <begin position="248"/>
        <end position="267"/>
    </location>
</feature>
<dbReference type="GO" id="GO:0015421">
    <property type="term" value="F:ABC-type oligopeptide transporter activity"/>
    <property type="evidence" value="ECO:0007669"/>
    <property type="project" value="TreeGrafter"/>
</dbReference>
<feature type="domain" description="ABC transmembrane type-1" evidence="9">
    <location>
        <begin position="22"/>
        <end position="305"/>
    </location>
</feature>
<keyword evidence="4 10" id="KW-0067">ATP-binding</keyword>
<comment type="subcellular location">
    <subcellularLocation>
        <location evidence="1">Cell membrane</location>
        <topology evidence="1">Multi-pass membrane protein</topology>
    </subcellularLocation>
</comment>
<evidence type="ECO:0000259" key="9">
    <source>
        <dbReference type="PROSITE" id="PS50929"/>
    </source>
</evidence>
<dbReference type="InterPro" id="IPR017871">
    <property type="entry name" value="ABC_transporter-like_CS"/>
</dbReference>
<comment type="caution">
    <text evidence="10">The sequence shown here is derived from an EMBL/GenBank/DDBJ whole genome shotgun (WGS) entry which is preliminary data.</text>
</comment>
<dbReference type="RefSeq" id="WP_083497880.1">
    <property type="nucleotide sequence ID" value="NZ_CAAAIU010000003.1"/>
</dbReference>